<evidence type="ECO:0000313" key="1">
    <source>
        <dbReference type="EMBL" id="GIG03755.1"/>
    </source>
</evidence>
<protein>
    <recommendedName>
        <fullName evidence="3">Arsenate reductase</fullName>
    </recommendedName>
</protein>
<gene>
    <name evidence="1" type="ORF">Cco03nite_04550</name>
</gene>
<comment type="caution">
    <text evidence="1">The sequence shown here is derived from an EMBL/GenBank/DDBJ whole genome shotgun (WGS) entry which is preliminary data.</text>
</comment>
<keyword evidence="2" id="KW-1185">Reference proteome</keyword>
<organism evidence="1 2">
    <name type="scientific">Catellatospora coxensis</name>
    <dbReference type="NCBI Taxonomy" id="310354"/>
    <lineage>
        <taxon>Bacteria</taxon>
        <taxon>Bacillati</taxon>
        <taxon>Actinomycetota</taxon>
        <taxon>Actinomycetes</taxon>
        <taxon>Micromonosporales</taxon>
        <taxon>Micromonosporaceae</taxon>
        <taxon>Catellatospora</taxon>
    </lineage>
</organism>
<accession>A0A8J3KMI6</accession>
<evidence type="ECO:0008006" key="3">
    <source>
        <dbReference type="Google" id="ProtNLM"/>
    </source>
</evidence>
<dbReference type="EMBL" id="BONI01000002">
    <property type="protein sequence ID" value="GIG03755.1"/>
    <property type="molecule type" value="Genomic_DNA"/>
</dbReference>
<name>A0A8J3KMI6_9ACTN</name>
<dbReference type="AlphaFoldDB" id="A0A8J3KMI6"/>
<evidence type="ECO:0000313" key="2">
    <source>
        <dbReference type="Proteomes" id="UP000630887"/>
    </source>
</evidence>
<dbReference type="Proteomes" id="UP000630887">
    <property type="component" value="Unassembled WGS sequence"/>
</dbReference>
<proteinExistence type="predicted"/>
<dbReference type="RefSeq" id="WP_203688218.1">
    <property type="nucleotide sequence ID" value="NZ_BAAALC010000001.1"/>
</dbReference>
<sequence>MTELTPSLAWVPQACTLPTAQQPLRLAEFDALFTTAVRAAERISATHLRLTLTGGPDLEPTVRDLAARESDCCSFFTFAITVTGAPGHVTLDVEVPPAHTDVLAALADRADTMHGRP</sequence>
<reference evidence="1 2" key="1">
    <citation type="submission" date="2021-01" db="EMBL/GenBank/DDBJ databases">
        <title>Whole genome shotgun sequence of Catellatospora coxensis NBRC 107359.</title>
        <authorList>
            <person name="Komaki H."/>
            <person name="Tamura T."/>
        </authorList>
    </citation>
    <scope>NUCLEOTIDE SEQUENCE [LARGE SCALE GENOMIC DNA]</scope>
    <source>
        <strain evidence="1 2">NBRC 107359</strain>
    </source>
</reference>